<evidence type="ECO:0000256" key="1">
    <source>
        <dbReference type="ARBA" id="ARBA00006484"/>
    </source>
</evidence>
<dbReference type="Gene3D" id="3.40.50.720">
    <property type="entry name" value="NAD(P)-binding Rossmann-like Domain"/>
    <property type="match status" value="1"/>
</dbReference>
<name>A0AAD7MLN0_9AGAR</name>
<gene>
    <name evidence="3" type="ORF">B0H16DRAFT_1699044</name>
</gene>
<comment type="caution">
    <text evidence="3">The sequence shown here is derived from an EMBL/GenBank/DDBJ whole genome shotgun (WGS) entry which is preliminary data.</text>
</comment>
<dbReference type="AlphaFoldDB" id="A0AAD7MLN0"/>
<sequence length="329" mass="35282">MSFSTFTPTSTAEEVATALTEEIKDKNVLITGTSINRLGFEVARVIAKHANLSRLSEEAIKNETPHANIRNCKSTYLPLPPFAEPPQRSSPVRGPSTFVVTIHNAAASIAAFRLTADNLEAQIATRPPFLFTKLILGKIFAAGSSGYIPRVVFLSSSVHAAGTGVDLEQLEHPVAEKQTALSAYFAAKAAAVIDAIELSKRSKGKINAYSVSPGAIFTNISQKEESQADFKAAGMLTADGQPNMQAFNWKGIPEGAATTVMAAFDPRLDGELFVRRYSQLMSLAPAVPGAYIDETVVANENIAPHSSDPANGAKLWEVTERIIGEKFTF</sequence>
<dbReference type="Proteomes" id="UP001215598">
    <property type="component" value="Unassembled WGS sequence"/>
</dbReference>
<comment type="similarity">
    <text evidence="1">Belongs to the short-chain dehydrogenases/reductases (SDR) family.</text>
</comment>
<protein>
    <recommendedName>
        <fullName evidence="5">NAD(P)-binding protein</fullName>
    </recommendedName>
</protein>
<dbReference type="InterPro" id="IPR036291">
    <property type="entry name" value="NAD(P)-bd_dom_sf"/>
</dbReference>
<dbReference type="SUPFAM" id="SSF51735">
    <property type="entry name" value="NAD(P)-binding Rossmann-fold domains"/>
    <property type="match status" value="1"/>
</dbReference>
<evidence type="ECO:0008006" key="5">
    <source>
        <dbReference type="Google" id="ProtNLM"/>
    </source>
</evidence>
<keyword evidence="4" id="KW-1185">Reference proteome</keyword>
<proteinExistence type="inferred from homology"/>
<evidence type="ECO:0000313" key="3">
    <source>
        <dbReference type="EMBL" id="KAJ7723234.1"/>
    </source>
</evidence>
<dbReference type="PANTHER" id="PTHR24320">
    <property type="entry name" value="RETINOL DEHYDROGENASE"/>
    <property type="match status" value="1"/>
</dbReference>
<dbReference type="EMBL" id="JARKIB010000212">
    <property type="protein sequence ID" value="KAJ7723234.1"/>
    <property type="molecule type" value="Genomic_DNA"/>
</dbReference>
<keyword evidence="2" id="KW-0560">Oxidoreductase</keyword>
<evidence type="ECO:0000256" key="2">
    <source>
        <dbReference type="ARBA" id="ARBA00023002"/>
    </source>
</evidence>
<dbReference type="PANTHER" id="PTHR24320:SF152">
    <property type="entry name" value="SHORT-CHAIN DEHYDROGENASE_REDUCTASE FAMILY PROTEIN"/>
    <property type="match status" value="1"/>
</dbReference>
<evidence type="ECO:0000313" key="4">
    <source>
        <dbReference type="Proteomes" id="UP001215598"/>
    </source>
</evidence>
<accession>A0AAD7MLN0</accession>
<reference evidence="3" key="1">
    <citation type="submission" date="2023-03" db="EMBL/GenBank/DDBJ databases">
        <title>Massive genome expansion in bonnet fungi (Mycena s.s.) driven by repeated elements and novel gene families across ecological guilds.</title>
        <authorList>
            <consortium name="Lawrence Berkeley National Laboratory"/>
            <person name="Harder C.B."/>
            <person name="Miyauchi S."/>
            <person name="Viragh M."/>
            <person name="Kuo A."/>
            <person name="Thoen E."/>
            <person name="Andreopoulos B."/>
            <person name="Lu D."/>
            <person name="Skrede I."/>
            <person name="Drula E."/>
            <person name="Henrissat B."/>
            <person name="Morin E."/>
            <person name="Kohler A."/>
            <person name="Barry K."/>
            <person name="LaButti K."/>
            <person name="Morin E."/>
            <person name="Salamov A."/>
            <person name="Lipzen A."/>
            <person name="Mereny Z."/>
            <person name="Hegedus B."/>
            <person name="Baldrian P."/>
            <person name="Stursova M."/>
            <person name="Weitz H."/>
            <person name="Taylor A."/>
            <person name="Grigoriev I.V."/>
            <person name="Nagy L.G."/>
            <person name="Martin F."/>
            <person name="Kauserud H."/>
        </authorList>
    </citation>
    <scope>NUCLEOTIDE SEQUENCE</scope>
    <source>
        <strain evidence="3">CBHHK182m</strain>
    </source>
</reference>
<dbReference type="GO" id="GO:0016491">
    <property type="term" value="F:oxidoreductase activity"/>
    <property type="evidence" value="ECO:0007669"/>
    <property type="project" value="UniProtKB-KW"/>
</dbReference>
<organism evidence="3 4">
    <name type="scientific">Mycena metata</name>
    <dbReference type="NCBI Taxonomy" id="1033252"/>
    <lineage>
        <taxon>Eukaryota</taxon>
        <taxon>Fungi</taxon>
        <taxon>Dikarya</taxon>
        <taxon>Basidiomycota</taxon>
        <taxon>Agaricomycotina</taxon>
        <taxon>Agaricomycetes</taxon>
        <taxon>Agaricomycetidae</taxon>
        <taxon>Agaricales</taxon>
        <taxon>Marasmiineae</taxon>
        <taxon>Mycenaceae</taxon>
        <taxon>Mycena</taxon>
    </lineage>
</organism>